<protein>
    <submittedName>
        <fullName evidence="1">Uncharacterized protein</fullName>
    </submittedName>
</protein>
<evidence type="ECO:0000313" key="1">
    <source>
        <dbReference type="EMBL" id="VVC25282.1"/>
    </source>
</evidence>
<proteinExistence type="predicted"/>
<evidence type="ECO:0000313" key="2">
    <source>
        <dbReference type="Proteomes" id="UP000325440"/>
    </source>
</evidence>
<sequence>MSWKASERLIDLSRRRLDVRDPRDDGGAAVTYDLPDDERATAIRSRQVFDELAKAPMDDADGEPELKTSLMETAMVQCGLKNGKKYAAMFVLSKWAKMRDEPASLNLAEFQAVIERFSSPVRIRNRMRRKVDKYMAHHGFQFANTVDEFTELDYIDACVPRAPSTPVKMDGTIVARSKTWNEILNEPADPEL</sequence>
<organism evidence="1 2">
    <name type="scientific">Cinara cedri</name>
    <dbReference type="NCBI Taxonomy" id="506608"/>
    <lineage>
        <taxon>Eukaryota</taxon>
        <taxon>Metazoa</taxon>
        <taxon>Ecdysozoa</taxon>
        <taxon>Arthropoda</taxon>
        <taxon>Hexapoda</taxon>
        <taxon>Insecta</taxon>
        <taxon>Pterygota</taxon>
        <taxon>Neoptera</taxon>
        <taxon>Paraneoptera</taxon>
        <taxon>Hemiptera</taxon>
        <taxon>Sternorrhyncha</taxon>
        <taxon>Aphidomorpha</taxon>
        <taxon>Aphidoidea</taxon>
        <taxon>Aphididae</taxon>
        <taxon>Lachninae</taxon>
        <taxon>Cinara</taxon>
    </lineage>
</organism>
<name>A0A5E4LZM3_9HEMI</name>
<dbReference type="OrthoDB" id="10602062at2759"/>
<keyword evidence="2" id="KW-1185">Reference proteome</keyword>
<accession>A0A5E4LZM3</accession>
<dbReference type="AlphaFoldDB" id="A0A5E4LZM3"/>
<dbReference type="EMBL" id="CABPRJ010000011">
    <property type="protein sequence ID" value="VVC25282.1"/>
    <property type="molecule type" value="Genomic_DNA"/>
</dbReference>
<dbReference type="Proteomes" id="UP000325440">
    <property type="component" value="Unassembled WGS sequence"/>
</dbReference>
<reference evidence="1 2" key="1">
    <citation type="submission" date="2019-08" db="EMBL/GenBank/DDBJ databases">
        <authorList>
            <person name="Alioto T."/>
            <person name="Alioto T."/>
            <person name="Gomez Garrido J."/>
        </authorList>
    </citation>
    <scope>NUCLEOTIDE SEQUENCE [LARGE SCALE GENOMIC DNA]</scope>
</reference>
<gene>
    <name evidence="1" type="ORF">CINCED_3A018861</name>
</gene>